<evidence type="ECO:0000313" key="2">
    <source>
        <dbReference type="EMBL" id="KUG19452.1"/>
    </source>
</evidence>
<evidence type="ECO:0000259" key="1">
    <source>
        <dbReference type="Pfam" id="PF13229"/>
    </source>
</evidence>
<organism evidence="2">
    <name type="scientific">hydrocarbon metagenome</name>
    <dbReference type="NCBI Taxonomy" id="938273"/>
    <lineage>
        <taxon>unclassified sequences</taxon>
        <taxon>metagenomes</taxon>
        <taxon>ecological metagenomes</taxon>
    </lineage>
</organism>
<name>A0A0W8FEZ6_9ZZZZ</name>
<dbReference type="Gene3D" id="2.60.120.260">
    <property type="entry name" value="Galactose-binding domain-like"/>
    <property type="match status" value="1"/>
</dbReference>
<dbReference type="InterPro" id="IPR012334">
    <property type="entry name" value="Pectin_lyas_fold"/>
</dbReference>
<dbReference type="InterPro" id="IPR011050">
    <property type="entry name" value="Pectin_lyase_fold/virulence"/>
</dbReference>
<reference evidence="2" key="1">
    <citation type="journal article" date="2015" name="Proc. Natl. Acad. Sci. U.S.A.">
        <title>Networks of energetic and metabolic interactions define dynamics in microbial communities.</title>
        <authorList>
            <person name="Embree M."/>
            <person name="Liu J.K."/>
            <person name="Al-Bassam M.M."/>
            <person name="Zengler K."/>
        </authorList>
    </citation>
    <scope>NUCLEOTIDE SEQUENCE</scope>
</reference>
<sequence>MRQREIVPAVLILLCAMLLILPAIGSHFPALLRSEEDKTPEPAGTSFGLPKLSMGQGAPGLFSGAEAVIVVPPLLMTGVSSSPACDHLHGSDVPYPAEDSVCISSIERLLITDPVRGLTFGIRVWCRNTGKGDARVQVLLTSRGKEIGNASLSLDPEETSAVDFVSPISLSAVPAPIFVHLNRGQAFGAGANPTGSHIGGGEGFFDIITPMDPRVNDTVRNADELLTALESAEEGDVVYIDEAARIDLSDIPGSAVVPGGVTLASNRGARTTAGSAVYTFDLMEPGEYLLWGLVSMPGGDGGSALVSIDGEEPREWKPRPDEEWSWIREGSRTLSAGRHRLTIQWQQEGLQLDRILITDDPDSAPDADPDEHNGEGLISLEAESGLLSPPLEIHVDAGAPGGGCISVSEDFDIRRSPISRGGTIFRNTTEHSAVTIAAGGEGVRITGLRIEGPDTTTDPVERPVHGIFSSYQNLEVDNCEISGWSYSGVYLHGTGGSTMQAGGHIHHNSIHHCQMNGLGYGALVSGGAQALIEANYFDYTRHAVAGSGVTGDGYEVRYNRFGPNHIASSAFQVDMHGQAVNGTNRAGTLMYIHHNTFETIDPWHANPVRIRGIPRDHCYIYNNWFHYSQDAPVWQTGGRGNISMTNNLIGQNRILSESGPIKYY</sequence>
<dbReference type="Pfam" id="PF13229">
    <property type="entry name" value="Beta_helix"/>
    <property type="match status" value="1"/>
</dbReference>
<dbReference type="AlphaFoldDB" id="A0A0W8FEZ6"/>
<protein>
    <recommendedName>
        <fullName evidence="1">Right handed beta helix domain-containing protein</fullName>
    </recommendedName>
</protein>
<gene>
    <name evidence="2" type="ORF">ASZ90_010822</name>
</gene>
<dbReference type="InterPro" id="IPR039448">
    <property type="entry name" value="Beta_helix"/>
</dbReference>
<proteinExistence type="predicted"/>
<comment type="caution">
    <text evidence="2">The sequence shown here is derived from an EMBL/GenBank/DDBJ whole genome shotgun (WGS) entry which is preliminary data.</text>
</comment>
<dbReference type="SUPFAM" id="SSF51126">
    <property type="entry name" value="Pectin lyase-like"/>
    <property type="match status" value="1"/>
</dbReference>
<dbReference type="EMBL" id="LNQE01001288">
    <property type="protein sequence ID" value="KUG19452.1"/>
    <property type="molecule type" value="Genomic_DNA"/>
</dbReference>
<dbReference type="Gene3D" id="2.160.20.10">
    <property type="entry name" value="Single-stranded right-handed beta-helix, Pectin lyase-like"/>
    <property type="match status" value="1"/>
</dbReference>
<accession>A0A0W8FEZ6</accession>
<feature type="domain" description="Right handed beta helix" evidence="1">
    <location>
        <begin position="444"/>
        <end position="560"/>
    </location>
</feature>